<keyword evidence="3" id="KW-1185">Reference proteome</keyword>
<protein>
    <submittedName>
        <fullName evidence="2">Uncharacterized protein</fullName>
    </submittedName>
</protein>
<keyword evidence="1" id="KW-0812">Transmembrane</keyword>
<sequence length="445" mass="49578">MGKGEDWDSRNTSLTLCFLSPIRERRDILIDRALFLDSWLDKYTSLSYRLFLPHSLGLLLRASAGARHGDKAITLWQQPVLQTYIRPSLDPSSLISKQQIFDTSNTISHRLPRWLKPMATNSRIQSPYVAVFTAFELFGLCGTVLMLLTAMIARGAPRHSTWFSVVFSFLILTTSYCLLLMSGNIKNPNPPFSICASQAALVYAAPPLAAGTTLGLVTQIYYNISNLANEPGTSRRRRFWSILFVILPYLLYFPMAIGSLLAGLNRPDAVQRSVDSAYCSFNDDLRAPSRIGSITTAVLMLPVIALQAATWVKLRRTWRVVREQVVPLGTVVRVLTFTLFGALCIGAEVDTTPATVEIADAIFCTHFKEQCDECNFDGREDNDGFFGFDFTDRAPLDCPPGTLNKDGVYQCKKHGSAECRQCYGWKKQITRARTAAKKAGRSGKN</sequence>
<keyword evidence="1" id="KW-0472">Membrane</keyword>
<organism evidence="2 3">
    <name type="scientific">Ephemerocybe angulata</name>
    <dbReference type="NCBI Taxonomy" id="980116"/>
    <lineage>
        <taxon>Eukaryota</taxon>
        <taxon>Fungi</taxon>
        <taxon>Dikarya</taxon>
        <taxon>Basidiomycota</taxon>
        <taxon>Agaricomycotina</taxon>
        <taxon>Agaricomycetes</taxon>
        <taxon>Agaricomycetidae</taxon>
        <taxon>Agaricales</taxon>
        <taxon>Agaricineae</taxon>
        <taxon>Psathyrellaceae</taxon>
        <taxon>Ephemerocybe</taxon>
    </lineage>
</organism>
<feature type="transmembrane region" description="Helical" evidence="1">
    <location>
        <begin position="201"/>
        <end position="222"/>
    </location>
</feature>
<feature type="transmembrane region" description="Helical" evidence="1">
    <location>
        <begin position="291"/>
        <end position="312"/>
    </location>
</feature>
<gene>
    <name evidence="2" type="ORF">D9611_006718</name>
</gene>
<name>A0A8H5C7J2_9AGAR</name>
<evidence type="ECO:0000313" key="3">
    <source>
        <dbReference type="Proteomes" id="UP000541558"/>
    </source>
</evidence>
<comment type="caution">
    <text evidence="2">The sequence shown here is derived from an EMBL/GenBank/DDBJ whole genome shotgun (WGS) entry which is preliminary data.</text>
</comment>
<dbReference type="EMBL" id="JAACJK010000058">
    <property type="protein sequence ID" value="KAF5336378.1"/>
    <property type="molecule type" value="Genomic_DNA"/>
</dbReference>
<dbReference type="OrthoDB" id="2533496at2759"/>
<evidence type="ECO:0000313" key="2">
    <source>
        <dbReference type="EMBL" id="KAF5336378.1"/>
    </source>
</evidence>
<accession>A0A8H5C7J2</accession>
<proteinExistence type="predicted"/>
<reference evidence="2 3" key="1">
    <citation type="journal article" date="2020" name="ISME J.">
        <title>Uncovering the hidden diversity of litter-decomposition mechanisms in mushroom-forming fungi.</title>
        <authorList>
            <person name="Floudas D."/>
            <person name="Bentzer J."/>
            <person name="Ahren D."/>
            <person name="Johansson T."/>
            <person name="Persson P."/>
            <person name="Tunlid A."/>
        </authorList>
    </citation>
    <scope>NUCLEOTIDE SEQUENCE [LARGE SCALE GENOMIC DNA]</scope>
    <source>
        <strain evidence="2 3">CBS 175.51</strain>
    </source>
</reference>
<feature type="transmembrane region" description="Helical" evidence="1">
    <location>
        <begin position="128"/>
        <end position="150"/>
    </location>
</feature>
<feature type="transmembrane region" description="Helical" evidence="1">
    <location>
        <begin position="242"/>
        <end position="264"/>
    </location>
</feature>
<evidence type="ECO:0000256" key="1">
    <source>
        <dbReference type="SAM" id="Phobius"/>
    </source>
</evidence>
<dbReference type="Proteomes" id="UP000541558">
    <property type="component" value="Unassembled WGS sequence"/>
</dbReference>
<feature type="transmembrane region" description="Helical" evidence="1">
    <location>
        <begin position="162"/>
        <end position="181"/>
    </location>
</feature>
<keyword evidence="1" id="KW-1133">Transmembrane helix</keyword>
<dbReference type="AlphaFoldDB" id="A0A8H5C7J2"/>